<dbReference type="InterPro" id="IPR020568">
    <property type="entry name" value="Ribosomal_Su5_D2-typ_SF"/>
</dbReference>
<dbReference type="Pfam" id="PF13335">
    <property type="entry name" value="Mg_chelatase_C"/>
    <property type="match status" value="1"/>
</dbReference>
<keyword evidence="4" id="KW-1185">Reference proteome</keyword>
<reference evidence="3 4" key="1">
    <citation type="submission" date="2010-02" db="EMBL/GenBank/DDBJ databases">
        <authorList>
            <person name="Weinstock G."/>
            <person name="Sodergren E."/>
            <person name="Clifton S."/>
            <person name="Fulton L."/>
            <person name="Fulton B."/>
            <person name="Courtney L."/>
            <person name="Fronick C."/>
            <person name="Harrison M."/>
            <person name="Strong C."/>
            <person name="Farmer C."/>
            <person name="Delahaunty K."/>
            <person name="Markovic C."/>
            <person name="Hall O."/>
            <person name="Minx P."/>
            <person name="Tomlinson C."/>
            <person name="Mitreva M."/>
            <person name="Nelson J."/>
            <person name="Hou S."/>
            <person name="Wollam A."/>
            <person name="Pepin K.H."/>
            <person name="Johnson M."/>
            <person name="Bhonagiri V."/>
            <person name="Zhang X."/>
            <person name="Suruliraj S."/>
            <person name="Warren W."/>
            <person name="Chinwalla A."/>
            <person name="Mardis E.R."/>
            <person name="Wilson R.K."/>
        </authorList>
    </citation>
    <scope>NUCLEOTIDE SEQUENCE [LARGE SCALE GENOMIC DNA]</scope>
    <source>
        <strain evidence="3 4">DSM 2876</strain>
    </source>
</reference>
<dbReference type="STRING" id="45851.BHV86_08885"/>
<dbReference type="GO" id="GO:0005524">
    <property type="term" value="F:ATP binding"/>
    <property type="evidence" value="ECO:0007669"/>
    <property type="project" value="InterPro"/>
</dbReference>
<dbReference type="InterPro" id="IPR027417">
    <property type="entry name" value="P-loop_NTPase"/>
</dbReference>
<dbReference type="AlphaFoldDB" id="D4S1B9"/>
<dbReference type="InterPro" id="IPR025158">
    <property type="entry name" value="Mg_chelat-rel_C"/>
</dbReference>
<proteinExistence type="inferred from homology"/>
<dbReference type="InterPro" id="IPR045006">
    <property type="entry name" value="CHLI-like"/>
</dbReference>
<evidence type="ECO:0000256" key="1">
    <source>
        <dbReference type="ARBA" id="ARBA00006354"/>
    </source>
</evidence>
<dbReference type="Gene3D" id="3.40.50.300">
    <property type="entry name" value="P-loop containing nucleotide triphosphate hydrolases"/>
    <property type="match status" value="1"/>
</dbReference>
<dbReference type="PANTHER" id="PTHR32039:SF7">
    <property type="entry name" value="COMPETENCE PROTEIN COMM"/>
    <property type="match status" value="1"/>
</dbReference>
<dbReference type="NCBIfam" id="TIGR00368">
    <property type="entry name" value="YifB family Mg chelatase-like AAA ATPase"/>
    <property type="match status" value="1"/>
</dbReference>
<organism evidence="3 4">
    <name type="scientific">Eshraghiella crossota DSM 2876</name>
    <dbReference type="NCBI Taxonomy" id="511680"/>
    <lineage>
        <taxon>Bacteria</taxon>
        <taxon>Bacillati</taxon>
        <taxon>Bacillota</taxon>
        <taxon>Clostridia</taxon>
        <taxon>Lachnospirales</taxon>
        <taxon>Lachnospiraceae</taxon>
        <taxon>Eshraghiella</taxon>
    </lineage>
</organism>
<dbReference type="InterPro" id="IPR014721">
    <property type="entry name" value="Ribsml_uS5_D2-typ_fold_subgr"/>
</dbReference>
<comment type="similarity">
    <text evidence="1">Belongs to the Mg-chelatase subunits D/I family. ComM subfamily.</text>
</comment>
<comment type="caution">
    <text evidence="3">The sequence shown here is derived from an EMBL/GenBank/DDBJ whole genome shotgun (WGS) entry which is preliminary data.</text>
</comment>
<dbReference type="HOGENOM" id="CLU_026145_1_0_9"/>
<dbReference type="SUPFAM" id="SSF52540">
    <property type="entry name" value="P-loop containing nucleoside triphosphate hydrolases"/>
    <property type="match status" value="1"/>
</dbReference>
<name>D4S1B9_9FIRM</name>
<protein>
    <submittedName>
        <fullName evidence="3">Mg chelatase-like protein</fullName>
    </submittedName>
</protein>
<dbReference type="EMBL" id="ABWN01000033">
    <property type="protein sequence ID" value="EFF68009.1"/>
    <property type="molecule type" value="Genomic_DNA"/>
</dbReference>
<dbReference type="InterPro" id="IPR003593">
    <property type="entry name" value="AAA+_ATPase"/>
</dbReference>
<dbReference type="eggNOG" id="COG0606">
    <property type="taxonomic scope" value="Bacteria"/>
</dbReference>
<evidence type="ECO:0000259" key="2">
    <source>
        <dbReference type="SMART" id="SM00382"/>
    </source>
</evidence>
<dbReference type="SUPFAM" id="SSF54211">
    <property type="entry name" value="Ribosomal protein S5 domain 2-like"/>
    <property type="match status" value="1"/>
</dbReference>
<dbReference type="SMART" id="SM00382">
    <property type="entry name" value="AAA"/>
    <property type="match status" value="1"/>
</dbReference>
<feature type="domain" description="AAA+ ATPase" evidence="2">
    <location>
        <begin position="219"/>
        <end position="401"/>
    </location>
</feature>
<dbReference type="InterPro" id="IPR004482">
    <property type="entry name" value="Mg_chelat-rel"/>
</dbReference>
<accession>D4S1B9</accession>
<evidence type="ECO:0000313" key="4">
    <source>
        <dbReference type="Proteomes" id="UP000006238"/>
    </source>
</evidence>
<dbReference type="Gene3D" id="3.30.230.10">
    <property type="match status" value="1"/>
</dbReference>
<dbReference type="Pfam" id="PF01078">
    <property type="entry name" value="Mg_chelatase"/>
    <property type="match status" value="1"/>
</dbReference>
<gene>
    <name evidence="3" type="ORF">BUTYVIB_01889</name>
</gene>
<dbReference type="InterPro" id="IPR000523">
    <property type="entry name" value="Mg_chelatse_chII-like_cat_dom"/>
</dbReference>
<dbReference type="Proteomes" id="UP000006238">
    <property type="component" value="Unassembled WGS sequence"/>
</dbReference>
<dbReference type="Pfam" id="PF13541">
    <property type="entry name" value="ChlI"/>
    <property type="match status" value="1"/>
</dbReference>
<evidence type="ECO:0000313" key="3">
    <source>
        <dbReference type="EMBL" id="EFF68009.1"/>
    </source>
</evidence>
<sequence>MLPLLKEVFMIGKVYSAAVTGIYAVPVEVQADVAPGIPYFELTGNLAGTTKEAKERVRIAIKNSKFQINPSKITINMIPANIRKEGTSYDLAVAVAVLTAVGVIAAKKVSGALFIGELGLDGGICNVSSILPMTLCARDNGFTICYVPIGNVGEASLVTGIRVIGISSLRECVDYINNGCNCRAHVDNNIDNADDNNIDFADIRGQASAKRAITIAAAARHNLMLIGPPGAGKSMLASRIPTILPGLTDEERLRITSIYSVAGLLKDGLALIRSRPFRAPHHTISRPAFTGGGIIPSPGEISLSDLGVLFLDEINLFSNDVIDSLRLPMEEHRIRIRRLGGTYEYPADFMLVGAMNPCKCGYYPDRTRCNCNDRDIRRYFDRIRGPVTDRIDMCVRVTKSGYDEITGAGGTEISSKDMREAVNNCIDIQKERFKKECFRYNSEIPSQLVNKYCTMSQSAKILMKSAFSQYDMSARTYYKIIKIARTIADTEQSDRIEEGHICEAIGYKLM</sequence>
<dbReference type="PANTHER" id="PTHR32039">
    <property type="entry name" value="MAGNESIUM-CHELATASE SUBUNIT CHLI"/>
    <property type="match status" value="1"/>
</dbReference>